<keyword evidence="4 8" id="KW-0317">Glutathione biosynthesis</keyword>
<dbReference type="InterPro" id="IPR006334">
    <property type="entry name" value="Glut_cys_ligase"/>
</dbReference>
<name>A0A5B0WTG8_9GAMM</name>
<dbReference type="UniPathway" id="UPA00142">
    <property type="reaction ID" value="UER00209"/>
</dbReference>
<dbReference type="NCBIfam" id="TIGR01434">
    <property type="entry name" value="glu_cys_ligase"/>
    <property type="match status" value="1"/>
</dbReference>
<sequence>MAHNHKESSLSSLPEQQLALLRQPEQQDVLRAIGRGIEKESLRVNPDGFLAQTPHPASLGSALTHGSITTDYSEALLEFITPVSTSIDDSLEQLADIHSYVYSQIGDEILWSTSMPCQLGDDKDIPVAQYGSSNVARMKTVYRYGLGHRYGRVMQTIAGIHYNFSMPVSYWEDSWQAAGQPGTLQDFISERYLGLIRNFRRYSWLLIYLFGASPAVCGSFLRNRDNHGLQPFGDGHSFHLPYGTALRMGDLGYNSDAQKGLRICYNSLPNYVETLRSAIMQPHPAYAGFSSGAGGDYQQLNDSLLQIENEFYSPIRPKRVTHSGETPLHALTERGIEYIEVRCVDVSPFSPLGLDAQEIRFLDTFLLYCLLQDSPPCDEEEQEGMAANLAAVVNRGREPGLRLRTWSGERPLQDWSQDLLNAMEDIAATLDAAHTGSQYGESLREQRAKVADPELTPSARVLREMRENSQPFFRLALAYSQRWAEHFRQRQLSPEQIADFAAQATESLQAQQAIEAGDTLAFEDYLANYYQQYATLPQP</sequence>
<keyword evidence="3 8" id="KW-0436">Ligase</keyword>
<dbReference type="GO" id="GO:0004357">
    <property type="term" value="F:glutamate-cysteine ligase activity"/>
    <property type="evidence" value="ECO:0007669"/>
    <property type="project" value="UniProtKB-UniRule"/>
</dbReference>
<comment type="catalytic activity">
    <reaction evidence="7 8 9">
        <text>L-cysteine + L-glutamate + ATP = gamma-L-glutamyl-L-cysteine + ADP + phosphate + H(+)</text>
        <dbReference type="Rhea" id="RHEA:13285"/>
        <dbReference type="ChEBI" id="CHEBI:15378"/>
        <dbReference type="ChEBI" id="CHEBI:29985"/>
        <dbReference type="ChEBI" id="CHEBI:30616"/>
        <dbReference type="ChEBI" id="CHEBI:35235"/>
        <dbReference type="ChEBI" id="CHEBI:43474"/>
        <dbReference type="ChEBI" id="CHEBI:58173"/>
        <dbReference type="ChEBI" id="CHEBI:456216"/>
        <dbReference type="EC" id="6.3.2.2"/>
    </reaction>
</comment>
<dbReference type="PANTHER" id="PTHR38761:SF1">
    <property type="entry name" value="GLUTAMATE--CYSTEINE LIGASE"/>
    <property type="match status" value="1"/>
</dbReference>
<evidence type="ECO:0000313" key="11">
    <source>
        <dbReference type="EMBL" id="KAA1189179.1"/>
    </source>
</evidence>
<accession>A0A5B0WTG8</accession>
<dbReference type="RefSeq" id="WP_149612477.1">
    <property type="nucleotide sequence ID" value="NZ_VTUX01000008.1"/>
</dbReference>
<evidence type="ECO:0000256" key="2">
    <source>
        <dbReference type="ARBA" id="ARBA00008772"/>
    </source>
</evidence>
<keyword evidence="12" id="KW-1185">Reference proteome</keyword>
<dbReference type="GO" id="GO:0046872">
    <property type="term" value="F:metal ion binding"/>
    <property type="evidence" value="ECO:0007669"/>
    <property type="project" value="TreeGrafter"/>
</dbReference>
<dbReference type="PANTHER" id="PTHR38761">
    <property type="entry name" value="GLUTAMATE--CYSTEINE LIGASE"/>
    <property type="match status" value="1"/>
</dbReference>
<dbReference type="InterPro" id="IPR014746">
    <property type="entry name" value="Gln_synth/guanido_kin_cat_dom"/>
</dbReference>
<protein>
    <recommendedName>
        <fullName evidence="8">Glutamate--cysteine ligase</fullName>
        <ecNumber evidence="8">6.3.2.2</ecNumber>
    </recommendedName>
    <alternativeName>
        <fullName evidence="8">Gamma-ECS</fullName>
        <shortName evidence="8">GCS</shortName>
    </alternativeName>
    <alternativeName>
        <fullName evidence="8">Gamma-glutamylcysteine synthetase</fullName>
    </alternativeName>
</protein>
<keyword evidence="5 8" id="KW-0547">Nucleotide-binding</keyword>
<dbReference type="EC" id="6.3.2.2" evidence="8"/>
<evidence type="ECO:0000256" key="5">
    <source>
        <dbReference type="ARBA" id="ARBA00022741"/>
    </source>
</evidence>
<keyword evidence="6 8" id="KW-0067">ATP-binding</keyword>
<dbReference type="InterPro" id="IPR007370">
    <property type="entry name" value="Glu_cys_ligase"/>
</dbReference>
<comment type="caution">
    <text evidence="11">The sequence shown here is derived from an EMBL/GenBank/DDBJ whole genome shotgun (WGS) entry which is preliminary data.</text>
</comment>
<evidence type="ECO:0000313" key="12">
    <source>
        <dbReference type="Proteomes" id="UP000323708"/>
    </source>
</evidence>
<evidence type="ECO:0000256" key="6">
    <source>
        <dbReference type="ARBA" id="ARBA00022840"/>
    </source>
</evidence>
<comment type="similarity">
    <text evidence="2 8">Belongs to the glutamate--cysteine ligase type 1 family. Type 1 subfamily.</text>
</comment>
<reference evidence="11 12" key="1">
    <citation type="submission" date="2019-09" db="EMBL/GenBank/DDBJ databases">
        <authorList>
            <person name="Chen X.-Y."/>
        </authorList>
    </citation>
    <scope>NUCLEOTIDE SEQUENCE [LARGE SCALE GENOMIC DNA]</scope>
    <source>
        <strain evidence="11 12">NY5</strain>
    </source>
</reference>
<dbReference type="HAMAP" id="MF_00578">
    <property type="entry name" value="Glu_cys_ligase"/>
    <property type="match status" value="1"/>
</dbReference>
<dbReference type="Proteomes" id="UP000323708">
    <property type="component" value="Unassembled WGS sequence"/>
</dbReference>
<dbReference type="GO" id="GO:0006750">
    <property type="term" value="P:glutathione biosynthetic process"/>
    <property type="evidence" value="ECO:0007669"/>
    <property type="project" value="UniProtKB-UniRule"/>
</dbReference>
<evidence type="ECO:0000256" key="3">
    <source>
        <dbReference type="ARBA" id="ARBA00022598"/>
    </source>
</evidence>
<dbReference type="AlphaFoldDB" id="A0A5B0WTG8"/>
<dbReference type="GO" id="GO:0005829">
    <property type="term" value="C:cytosol"/>
    <property type="evidence" value="ECO:0007669"/>
    <property type="project" value="TreeGrafter"/>
</dbReference>
<evidence type="ECO:0000256" key="4">
    <source>
        <dbReference type="ARBA" id="ARBA00022684"/>
    </source>
</evidence>
<proteinExistence type="inferred from homology"/>
<comment type="pathway">
    <text evidence="1 8 9">Sulfur metabolism; glutathione biosynthesis; glutathione from L-cysteine and L-glutamate: step 1/2.</text>
</comment>
<evidence type="ECO:0000259" key="10">
    <source>
        <dbReference type="Pfam" id="PF04262"/>
    </source>
</evidence>
<evidence type="ECO:0000256" key="9">
    <source>
        <dbReference type="RuleBase" id="RU004391"/>
    </source>
</evidence>
<dbReference type="Gene3D" id="3.30.590.20">
    <property type="match status" value="1"/>
</dbReference>
<dbReference type="SUPFAM" id="SSF55931">
    <property type="entry name" value="Glutamine synthetase/guanido kinase"/>
    <property type="match status" value="1"/>
</dbReference>
<dbReference type="EMBL" id="VTUX01000008">
    <property type="protein sequence ID" value="KAA1189179.1"/>
    <property type="molecule type" value="Genomic_DNA"/>
</dbReference>
<evidence type="ECO:0000256" key="8">
    <source>
        <dbReference type="HAMAP-Rule" id="MF_00578"/>
    </source>
</evidence>
<organism evidence="11 12">
    <name type="scientific">Pseudohalioglobus sediminis</name>
    <dbReference type="NCBI Taxonomy" id="2606449"/>
    <lineage>
        <taxon>Bacteria</taxon>
        <taxon>Pseudomonadati</taxon>
        <taxon>Pseudomonadota</taxon>
        <taxon>Gammaproteobacteria</taxon>
        <taxon>Cellvibrionales</taxon>
        <taxon>Halieaceae</taxon>
        <taxon>Pseudohalioglobus</taxon>
    </lineage>
</organism>
<gene>
    <name evidence="8" type="primary">gshA</name>
    <name evidence="11" type="ORF">F0M18_16010</name>
</gene>
<dbReference type="GO" id="GO:0005524">
    <property type="term" value="F:ATP binding"/>
    <property type="evidence" value="ECO:0007669"/>
    <property type="project" value="UniProtKB-KW"/>
</dbReference>
<dbReference type="Pfam" id="PF04262">
    <property type="entry name" value="Glu_cys_ligase"/>
    <property type="match status" value="1"/>
</dbReference>
<evidence type="ECO:0000256" key="7">
    <source>
        <dbReference type="ARBA" id="ARBA00048819"/>
    </source>
</evidence>
<evidence type="ECO:0000256" key="1">
    <source>
        <dbReference type="ARBA" id="ARBA00005006"/>
    </source>
</evidence>
<feature type="domain" description="Glutamate--cysteine ligase" evidence="10">
    <location>
        <begin position="19"/>
        <end position="392"/>
    </location>
</feature>